<evidence type="ECO:0000256" key="13">
    <source>
        <dbReference type="PROSITE-ProRule" id="PRU00090"/>
    </source>
</evidence>
<feature type="transmembrane region" description="Helical" evidence="16">
    <location>
        <begin position="776"/>
        <end position="804"/>
    </location>
</feature>
<dbReference type="InterPro" id="IPR004843">
    <property type="entry name" value="Calcineurin-like_PHP"/>
</dbReference>
<evidence type="ECO:0000256" key="12">
    <source>
        <dbReference type="ARBA" id="ARBA00023211"/>
    </source>
</evidence>
<dbReference type="Gene3D" id="3.60.21.10">
    <property type="match status" value="1"/>
</dbReference>
<evidence type="ECO:0000256" key="10">
    <source>
        <dbReference type="ARBA" id="ARBA00023157"/>
    </source>
</evidence>
<comment type="cofactor">
    <cofactor evidence="1">
        <name>Mn(2+)</name>
        <dbReference type="ChEBI" id="CHEBI:29035"/>
    </cofactor>
</comment>
<evidence type="ECO:0000256" key="3">
    <source>
        <dbReference type="ARBA" id="ARBA00008077"/>
    </source>
</evidence>
<comment type="similarity">
    <text evidence="3">Belongs to the G-protein coupled receptor Fz/Smo family.</text>
</comment>
<evidence type="ECO:0000259" key="18">
    <source>
        <dbReference type="PROSITE" id="PS50261"/>
    </source>
</evidence>
<dbReference type="SMART" id="SM00156">
    <property type="entry name" value="PP2Ac"/>
    <property type="match status" value="1"/>
</dbReference>
<feature type="compositionally biased region" description="Basic residues" evidence="15">
    <location>
        <begin position="1215"/>
        <end position="1225"/>
    </location>
</feature>
<keyword evidence="10" id="KW-1015">Disulfide bond</keyword>
<dbReference type="Pfam" id="PF01392">
    <property type="entry name" value="Fz"/>
    <property type="match status" value="1"/>
</dbReference>
<accession>A0A7R9BQ19</accession>
<dbReference type="EC" id="3.1.3.16" evidence="14"/>
<feature type="region of interest" description="Disordered" evidence="15">
    <location>
        <begin position="1245"/>
        <end position="1305"/>
    </location>
</feature>
<keyword evidence="7" id="KW-0904">Protein phosphatase</keyword>
<keyword evidence="20" id="KW-1185">Reference proteome</keyword>
<dbReference type="PRINTS" id="PR00114">
    <property type="entry name" value="STPHPHTASE"/>
</dbReference>
<feature type="domain" description="FZ" evidence="17">
    <location>
        <begin position="432"/>
        <end position="554"/>
    </location>
</feature>
<dbReference type="PROSITE" id="PS50261">
    <property type="entry name" value="G_PROTEIN_RECEP_F2_4"/>
    <property type="match status" value="1"/>
</dbReference>
<keyword evidence="5" id="KW-0479">Metal-binding</keyword>
<evidence type="ECO:0000256" key="4">
    <source>
        <dbReference type="ARBA" id="ARBA00022692"/>
    </source>
</evidence>
<feature type="compositionally biased region" description="Basic residues" evidence="15">
    <location>
        <begin position="1285"/>
        <end position="1294"/>
    </location>
</feature>
<evidence type="ECO:0000256" key="7">
    <source>
        <dbReference type="ARBA" id="ARBA00022912"/>
    </source>
</evidence>
<dbReference type="InterPro" id="IPR000539">
    <property type="entry name" value="Frizzled/Smoothened_7TM"/>
</dbReference>
<dbReference type="CDD" id="cd07415">
    <property type="entry name" value="MPP_PP2A_PP4_PP6"/>
    <property type="match status" value="1"/>
</dbReference>
<evidence type="ECO:0000256" key="5">
    <source>
        <dbReference type="ARBA" id="ARBA00022723"/>
    </source>
</evidence>
<dbReference type="GO" id="GO:0046872">
    <property type="term" value="F:metal ion binding"/>
    <property type="evidence" value="ECO:0007669"/>
    <property type="project" value="UniProtKB-KW"/>
</dbReference>
<keyword evidence="9 16" id="KW-0472">Membrane</keyword>
<proteinExistence type="inferred from homology"/>
<feature type="transmembrane region" description="Helical" evidence="16">
    <location>
        <begin position="737"/>
        <end position="756"/>
    </location>
</feature>
<evidence type="ECO:0000256" key="9">
    <source>
        <dbReference type="ARBA" id="ARBA00023136"/>
    </source>
</evidence>
<dbReference type="Proteomes" id="UP000678499">
    <property type="component" value="Unassembled WGS sequence"/>
</dbReference>
<feature type="transmembrane region" description="Helical" evidence="16">
    <location>
        <begin position="690"/>
        <end position="716"/>
    </location>
</feature>
<comment type="subcellular location">
    <subcellularLocation>
        <location evidence="2">Membrane</location>
        <topology evidence="2">Multi-pass membrane protein</topology>
    </subcellularLocation>
</comment>
<evidence type="ECO:0000256" key="15">
    <source>
        <dbReference type="SAM" id="MobiDB-lite"/>
    </source>
</evidence>
<feature type="compositionally biased region" description="Acidic residues" evidence="15">
    <location>
        <begin position="1248"/>
        <end position="1264"/>
    </location>
</feature>
<dbReference type="EMBL" id="OA883235">
    <property type="protein sequence ID" value="CAD7278330.1"/>
    <property type="molecule type" value="Genomic_DNA"/>
</dbReference>
<comment type="similarity">
    <text evidence="14">Belongs to the PPP phosphatase family.</text>
</comment>
<keyword evidence="11" id="KW-0675">Receptor</keyword>
<keyword evidence="12" id="KW-0464">Manganese</keyword>
<evidence type="ECO:0000313" key="19">
    <source>
        <dbReference type="EMBL" id="CAD7278330.1"/>
    </source>
</evidence>
<dbReference type="EMBL" id="CAJPEX010001198">
    <property type="protein sequence ID" value="CAG0918482.1"/>
    <property type="molecule type" value="Genomic_DNA"/>
</dbReference>
<dbReference type="GO" id="GO:0004888">
    <property type="term" value="F:transmembrane signaling receptor activity"/>
    <property type="evidence" value="ECO:0007669"/>
    <property type="project" value="InterPro"/>
</dbReference>
<feature type="compositionally biased region" description="Polar residues" evidence="15">
    <location>
        <begin position="1103"/>
        <end position="1116"/>
    </location>
</feature>
<dbReference type="SUPFAM" id="SSF63501">
    <property type="entry name" value="Frizzled cysteine-rich domain"/>
    <property type="match status" value="1"/>
</dbReference>
<evidence type="ECO:0000256" key="6">
    <source>
        <dbReference type="ARBA" id="ARBA00022801"/>
    </source>
</evidence>
<dbReference type="PROSITE" id="PS00125">
    <property type="entry name" value="SER_THR_PHOSPHATASE"/>
    <property type="match status" value="1"/>
</dbReference>
<feature type="region of interest" description="Disordered" evidence="15">
    <location>
        <begin position="1091"/>
        <end position="1187"/>
    </location>
</feature>
<dbReference type="GO" id="GO:0004722">
    <property type="term" value="F:protein serine/threonine phosphatase activity"/>
    <property type="evidence" value="ECO:0007669"/>
    <property type="project" value="UniProtKB-EC"/>
</dbReference>
<dbReference type="InterPro" id="IPR036790">
    <property type="entry name" value="Frizzled_dom_sf"/>
</dbReference>
<dbReference type="Gene3D" id="1.10.2000.10">
    <property type="entry name" value="Frizzled cysteine-rich domain"/>
    <property type="match status" value="1"/>
</dbReference>
<evidence type="ECO:0000256" key="14">
    <source>
        <dbReference type="RuleBase" id="RU004273"/>
    </source>
</evidence>
<dbReference type="PANTHER" id="PTHR45619">
    <property type="entry name" value="SERINE/THREONINE-PROTEIN PHOSPHATASE PP2A-RELATED"/>
    <property type="match status" value="1"/>
</dbReference>
<dbReference type="SMART" id="SM00063">
    <property type="entry name" value="FRI"/>
    <property type="match status" value="1"/>
</dbReference>
<dbReference type="InterPro" id="IPR017981">
    <property type="entry name" value="GPCR_2-like_7TM"/>
</dbReference>
<dbReference type="SUPFAM" id="SSF56300">
    <property type="entry name" value="Metallo-dependent phosphatases"/>
    <property type="match status" value="1"/>
</dbReference>
<keyword evidence="4 16" id="KW-0812">Transmembrane</keyword>
<dbReference type="Pfam" id="PF01534">
    <property type="entry name" value="Frizzled"/>
    <property type="match status" value="1"/>
</dbReference>
<evidence type="ECO:0000256" key="11">
    <source>
        <dbReference type="ARBA" id="ARBA00023170"/>
    </source>
</evidence>
<dbReference type="InterPro" id="IPR006186">
    <property type="entry name" value="Ser/Thr-sp_prot-phosphatase"/>
</dbReference>
<comment type="catalytic activity">
    <reaction evidence="14">
        <text>O-phospho-L-threonyl-[protein] + H2O = L-threonyl-[protein] + phosphate</text>
        <dbReference type="Rhea" id="RHEA:47004"/>
        <dbReference type="Rhea" id="RHEA-COMP:11060"/>
        <dbReference type="Rhea" id="RHEA-COMP:11605"/>
        <dbReference type="ChEBI" id="CHEBI:15377"/>
        <dbReference type="ChEBI" id="CHEBI:30013"/>
        <dbReference type="ChEBI" id="CHEBI:43474"/>
        <dbReference type="ChEBI" id="CHEBI:61977"/>
        <dbReference type="EC" id="3.1.3.16"/>
    </reaction>
</comment>
<evidence type="ECO:0000259" key="17">
    <source>
        <dbReference type="PROSITE" id="PS50038"/>
    </source>
</evidence>
<keyword evidence="6 14" id="KW-0378">Hydrolase</keyword>
<feature type="compositionally biased region" description="Polar residues" evidence="15">
    <location>
        <begin position="1129"/>
        <end position="1147"/>
    </location>
</feature>
<evidence type="ECO:0000256" key="8">
    <source>
        <dbReference type="ARBA" id="ARBA00022989"/>
    </source>
</evidence>
<dbReference type="GO" id="GO:0007166">
    <property type="term" value="P:cell surface receptor signaling pathway"/>
    <property type="evidence" value="ECO:0007669"/>
    <property type="project" value="InterPro"/>
</dbReference>
<keyword evidence="8 16" id="KW-1133">Transmembrane helix</keyword>
<feature type="region of interest" description="Disordered" evidence="15">
    <location>
        <begin position="1210"/>
        <end position="1230"/>
    </location>
</feature>
<feature type="compositionally biased region" description="Basic and acidic residues" evidence="15">
    <location>
        <begin position="1169"/>
        <end position="1187"/>
    </location>
</feature>
<reference evidence="19" key="1">
    <citation type="submission" date="2020-11" db="EMBL/GenBank/DDBJ databases">
        <authorList>
            <person name="Tran Van P."/>
        </authorList>
    </citation>
    <scope>NUCLEOTIDE SEQUENCE</scope>
</reference>
<evidence type="ECO:0000313" key="20">
    <source>
        <dbReference type="Proteomes" id="UP000678499"/>
    </source>
</evidence>
<dbReference type="Gene3D" id="1.20.1070.10">
    <property type="entry name" value="Rhodopsin 7-helix transmembrane proteins"/>
    <property type="match status" value="1"/>
</dbReference>
<sequence>MAARIGAIHELQTQFIHHARGNGAVQHTMNPDEKSALKELDGWIEQLNECKQLPENQVRTLCEKAKEILAKESNVQEVKCPVTVCGDVHGQFHDLMELFRIGGRSPDTNYLFMGDYVDRGYYSVETVTLLVALKVRYKDRITILRGNHESRQITQVYGFYDECLRKYGNANVWKYFTDLFDYLPLTALVDSQIFCLHGGLSPSIDTLDHIKALDRLQEVPHEGPMCDLLWSDPDDRGGWGISPRGAGYTFGQDISETFNHSNGLTLVARAHQLVMEGYNWCHDRNVVTIFSAPNYCYRCGNQAAIMELDDCLKYSFLQFDPAPRRGEPHVTRRTPDYFFIDGIRLNLSFYPELPGVRISLVVKMRNLVECFALSVLFIVCVAAENSTERDVTDPSTAADEIVSFPRVSTSFPEILLPPTVRPLYDHWCKKPAKSGKCERMIPGLRCFDTELPYNFTSSDLSGMTQQEAEHELKQWEPLKKIPKCWNVIQGFLCSVYFPKCSPEDPPVVHYPSQKLCKITRGPCRLVAQMHGWPSYLSCENEDGSPKYASQCKDELRDVKFNTTAGSCPPLMVPSAVESTWYPGVDGCAWGCHDPRFSEEDHAAMVYFVKLGASVCLSANVLAVLTFMFDWKAAKKYPAVIVLYVNACWGMICIGFLMQFSRDEAKEDIVCTRNRIRRVGEPRSGENLLCLMVFILIYYFMLAAMVWFAFLSYSWFLSFRALGKVEHNLEKRSGSFHLAAWSIPLVFSIIVLALGLVEGYPLTGVCFLGGAEAHPEARLALLLIPVSVGLLTSGFFLIRSLFILVRLKYWSQEVISPKAHAKLTESIVRISICIVVFIAAVVFTHFYHVYEWHFVDEWEKSTLTYLICLLNRTTIGTPPENHFPGWRLAPEPGTLLDVDCRREESPSLTCTKLYVGAVFAVGLAMASWVWTRPSLEVWKRFWRRVTGNEYQEPTRLKKHKMIAQAFAKRNNFNYAGRISISFHSSHEDPVGLKFDLNSVSAGEISSAWAAAIPQFLQRRYALAGLSVFSRRGSLDSEYSASHRRFSFESRLSRRHSLDSQMSLRVSEVENGGSAAVARMMTTTTTTTRKLARLRRHLPGGDSSWRGSLTSADSNSSHMLPPMVIGDRETPLQSPSSTRRFHGSSSRRMVSSPPYKPPRKNPPSLGASPAGKRDEEFKQDGEEVEMGRRMTDEHRELLARLEKIAIQNAAAGEREKRWKHHKRRHRAEKADAECGTDVPLLNGVRAIHNDEEDDEEEDDDDEEEVEMVDRETQTCSSDFPVQVKLVPKNKKKKKKQQQQQHDQANAACNVSVEAEAEEETTVTTTTMFPFMSPFGAERDLSNFGHRVDRLLGDFGANAVVQRLGTPLTAPGATQLLPMQEISPARLNFDRRAQKNFAVNPEEQLLAAV</sequence>
<organism evidence="19">
    <name type="scientific">Notodromas monacha</name>
    <dbReference type="NCBI Taxonomy" id="399045"/>
    <lineage>
        <taxon>Eukaryota</taxon>
        <taxon>Metazoa</taxon>
        <taxon>Ecdysozoa</taxon>
        <taxon>Arthropoda</taxon>
        <taxon>Crustacea</taxon>
        <taxon>Oligostraca</taxon>
        <taxon>Ostracoda</taxon>
        <taxon>Podocopa</taxon>
        <taxon>Podocopida</taxon>
        <taxon>Cypridocopina</taxon>
        <taxon>Cypridoidea</taxon>
        <taxon>Cyprididae</taxon>
        <taxon>Notodromas</taxon>
    </lineage>
</organism>
<dbReference type="PROSITE" id="PS50038">
    <property type="entry name" value="FZ"/>
    <property type="match status" value="1"/>
</dbReference>
<evidence type="ECO:0000256" key="16">
    <source>
        <dbReference type="SAM" id="Phobius"/>
    </source>
</evidence>
<name>A0A7R9BQ19_9CRUS</name>
<dbReference type="InterPro" id="IPR029052">
    <property type="entry name" value="Metallo-depent_PP-like"/>
</dbReference>
<feature type="domain" description="G-protein coupled receptors family 2 profile 2" evidence="18">
    <location>
        <begin position="604"/>
        <end position="870"/>
    </location>
</feature>
<dbReference type="Pfam" id="PF00149">
    <property type="entry name" value="Metallophos"/>
    <property type="match status" value="1"/>
</dbReference>
<feature type="transmembrane region" description="Helical" evidence="16">
    <location>
        <begin position="640"/>
        <end position="659"/>
    </location>
</feature>
<feature type="transmembrane region" description="Helical" evidence="16">
    <location>
        <begin position="825"/>
        <end position="849"/>
    </location>
</feature>
<protein>
    <recommendedName>
        <fullName evidence="14">Serine/threonine-protein phosphatase</fullName>
        <ecNumber evidence="14">3.1.3.16</ecNumber>
    </recommendedName>
</protein>
<dbReference type="FunFam" id="3.60.21.10:FF:000003">
    <property type="entry name" value="Serine/threonine-protein phosphatase"/>
    <property type="match status" value="1"/>
</dbReference>
<comment type="caution">
    <text evidence="13">Lacks conserved residue(s) required for the propagation of feature annotation.</text>
</comment>
<dbReference type="GO" id="GO:0016020">
    <property type="term" value="C:membrane"/>
    <property type="evidence" value="ECO:0007669"/>
    <property type="project" value="UniProtKB-SubCell"/>
</dbReference>
<dbReference type="InterPro" id="IPR020067">
    <property type="entry name" value="Frizzled_dom"/>
</dbReference>
<evidence type="ECO:0000256" key="1">
    <source>
        <dbReference type="ARBA" id="ARBA00001936"/>
    </source>
</evidence>
<dbReference type="InterPro" id="IPR047129">
    <property type="entry name" value="PPA2-like"/>
</dbReference>
<feature type="transmembrane region" description="Helical" evidence="16">
    <location>
        <begin position="604"/>
        <end position="628"/>
    </location>
</feature>
<dbReference type="SMART" id="SM01330">
    <property type="entry name" value="Frizzled"/>
    <property type="match status" value="1"/>
</dbReference>
<gene>
    <name evidence="19" type="ORF">NMOB1V02_LOCUS6038</name>
</gene>
<evidence type="ECO:0000256" key="2">
    <source>
        <dbReference type="ARBA" id="ARBA00004141"/>
    </source>
</evidence>